<keyword evidence="1" id="KW-1133">Transmembrane helix</keyword>
<keyword evidence="1" id="KW-0812">Transmembrane</keyword>
<dbReference type="AlphaFoldDB" id="A0A8D0LYD2"/>
<reference evidence="2" key="1">
    <citation type="submission" date="2025-08" db="UniProtKB">
        <authorList>
            <consortium name="Ensembl"/>
        </authorList>
    </citation>
    <scope>IDENTIFICATION</scope>
</reference>
<keyword evidence="1" id="KW-0472">Membrane</keyword>
<protein>
    <submittedName>
        <fullName evidence="2">Uncharacterized protein</fullName>
    </submittedName>
</protein>
<accession>A0A8D0LYD2</accession>
<evidence type="ECO:0000256" key="1">
    <source>
        <dbReference type="SAM" id="Phobius"/>
    </source>
</evidence>
<organism evidence="2 3">
    <name type="scientific">Sus scrofa</name>
    <name type="common">Pig</name>
    <dbReference type="NCBI Taxonomy" id="9823"/>
    <lineage>
        <taxon>Eukaryota</taxon>
        <taxon>Metazoa</taxon>
        <taxon>Chordata</taxon>
        <taxon>Craniata</taxon>
        <taxon>Vertebrata</taxon>
        <taxon>Euteleostomi</taxon>
        <taxon>Mammalia</taxon>
        <taxon>Eutheria</taxon>
        <taxon>Laurasiatheria</taxon>
        <taxon>Artiodactyla</taxon>
        <taxon>Suina</taxon>
        <taxon>Suidae</taxon>
        <taxon>Sus</taxon>
    </lineage>
</organism>
<sequence length="112" mass="12955">MPKSGIVGSYGSSMYRFLRCLQTVLHSGCTSLHSHQYHRRDPFSPQPLQHLLFVDLLMMAILTGVRWYLMVVLICISLKISDVEHFFKCVWDICISSLENSLFRSFAHFSID</sequence>
<evidence type="ECO:0000313" key="3">
    <source>
        <dbReference type="Proteomes" id="UP000694723"/>
    </source>
</evidence>
<name>A0A8D0LYD2_PIG</name>
<feature type="transmembrane region" description="Helical" evidence="1">
    <location>
        <begin position="56"/>
        <end position="78"/>
    </location>
</feature>
<dbReference type="Ensembl" id="ENSSSCT00060018984.1">
    <property type="protein sequence ID" value="ENSSSCP00060007670.1"/>
    <property type="gene ID" value="ENSSSCG00060014350.1"/>
</dbReference>
<dbReference type="Proteomes" id="UP000694723">
    <property type="component" value="Unplaced"/>
</dbReference>
<proteinExistence type="predicted"/>
<evidence type="ECO:0000313" key="2">
    <source>
        <dbReference type="Ensembl" id="ENSSSCP00060007670.1"/>
    </source>
</evidence>